<evidence type="ECO:0000256" key="2">
    <source>
        <dbReference type="ARBA" id="ARBA00008829"/>
    </source>
</evidence>
<dbReference type="InterPro" id="IPR006680">
    <property type="entry name" value="Amidohydro-rel"/>
</dbReference>
<dbReference type="Gene3D" id="2.30.40.10">
    <property type="entry name" value="Urease, subunit C, domain 1"/>
    <property type="match status" value="1"/>
</dbReference>
<dbReference type="Proteomes" id="UP000277811">
    <property type="component" value="Unassembled WGS sequence"/>
</dbReference>
<evidence type="ECO:0000256" key="4">
    <source>
        <dbReference type="ARBA" id="ARBA00022801"/>
    </source>
</evidence>
<comment type="cofactor">
    <cofactor evidence="1">
        <name>Zn(2+)</name>
        <dbReference type="ChEBI" id="CHEBI:29105"/>
    </cofactor>
</comment>
<proteinExistence type="inferred from homology"/>
<evidence type="ECO:0000256" key="1">
    <source>
        <dbReference type="ARBA" id="ARBA00001947"/>
    </source>
</evidence>
<keyword evidence="3" id="KW-0479">Metal-binding</keyword>
<name>A0A498R8H4_9FIRM</name>
<evidence type="ECO:0000256" key="5">
    <source>
        <dbReference type="PIRSR" id="PIRSR611778-50"/>
    </source>
</evidence>
<evidence type="ECO:0000259" key="6">
    <source>
        <dbReference type="Pfam" id="PF01979"/>
    </source>
</evidence>
<reference evidence="7 8" key="1">
    <citation type="submission" date="2018-06" db="EMBL/GenBank/DDBJ databases">
        <authorList>
            <person name="Strepis N."/>
        </authorList>
    </citation>
    <scope>NUCLEOTIDE SEQUENCE [LARGE SCALE GENOMIC DNA]</scope>
    <source>
        <strain evidence="7">LUCI</strain>
    </source>
</reference>
<dbReference type="CDD" id="cd01314">
    <property type="entry name" value="D-HYD"/>
    <property type="match status" value="1"/>
</dbReference>
<evidence type="ECO:0000256" key="3">
    <source>
        <dbReference type="ARBA" id="ARBA00022723"/>
    </source>
</evidence>
<comment type="similarity">
    <text evidence="2">Belongs to the metallo-dependent hydrolases superfamily. Hydantoinase/dihydropyrimidinase family.</text>
</comment>
<feature type="modified residue" description="N6-carboxylysine" evidence="5">
    <location>
        <position position="152"/>
    </location>
</feature>
<dbReference type="InterPro" id="IPR011778">
    <property type="entry name" value="Hydantoinase/dihydroPyrase"/>
</dbReference>
<organism evidence="7 8">
    <name type="scientific">Lucifera butyrica</name>
    <dbReference type="NCBI Taxonomy" id="1351585"/>
    <lineage>
        <taxon>Bacteria</taxon>
        <taxon>Bacillati</taxon>
        <taxon>Bacillota</taxon>
        <taxon>Negativicutes</taxon>
        <taxon>Veillonellales</taxon>
        <taxon>Veillonellaceae</taxon>
        <taxon>Lucifera</taxon>
    </lineage>
</organism>
<dbReference type="InterPro" id="IPR011059">
    <property type="entry name" value="Metal-dep_hydrolase_composite"/>
</dbReference>
<dbReference type="PANTHER" id="PTHR11647">
    <property type="entry name" value="HYDRANTOINASE/DIHYDROPYRIMIDINASE FAMILY MEMBER"/>
    <property type="match status" value="1"/>
</dbReference>
<keyword evidence="4 7" id="KW-0378">Hydrolase</keyword>
<dbReference type="InterPro" id="IPR050378">
    <property type="entry name" value="Metallo-dep_Hydrolases_sf"/>
</dbReference>
<keyword evidence="8" id="KW-1185">Reference proteome</keyword>
<dbReference type="GO" id="GO:0005829">
    <property type="term" value="C:cytosol"/>
    <property type="evidence" value="ECO:0007669"/>
    <property type="project" value="TreeGrafter"/>
</dbReference>
<feature type="domain" description="Amidohydrolase-related" evidence="6">
    <location>
        <begin position="52"/>
        <end position="438"/>
    </location>
</feature>
<dbReference type="Gene3D" id="3.20.20.140">
    <property type="entry name" value="Metal-dependent hydrolases"/>
    <property type="match status" value="1"/>
</dbReference>
<protein>
    <submittedName>
        <fullName evidence="7">Metal-dependent hydrolase</fullName>
    </submittedName>
</protein>
<dbReference type="GO" id="GO:0016812">
    <property type="term" value="F:hydrolase activity, acting on carbon-nitrogen (but not peptide) bonds, in cyclic amides"/>
    <property type="evidence" value="ECO:0007669"/>
    <property type="project" value="TreeGrafter"/>
</dbReference>
<gene>
    <name evidence="7" type="ORF">LUCI_2519</name>
</gene>
<dbReference type="InterPro" id="IPR032466">
    <property type="entry name" value="Metal_Hydrolase"/>
</dbReference>
<dbReference type="RefSeq" id="WP_122628208.1">
    <property type="nucleotide sequence ID" value="NZ_UPPP01000072.1"/>
</dbReference>
<evidence type="ECO:0000313" key="7">
    <source>
        <dbReference type="EMBL" id="VBB07275.1"/>
    </source>
</evidence>
<dbReference type="FunFam" id="3.20.20.140:FF:000076">
    <property type="entry name" value="Dihydropyrimidinase like 2"/>
    <property type="match status" value="1"/>
</dbReference>
<evidence type="ECO:0000313" key="8">
    <source>
        <dbReference type="Proteomes" id="UP000277811"/>
    </source>
</evidence>
<dbReference type="SUPFAM" id="SSF51338">
    <property type="entry name" value="Composite domain of metallo-dependent hydrolases"/>
    <property type="match status" value="2"/>
</dbReference>
<dbReference type="Pfam" id="PF01979">
    <property type="entry name" value="Amidohydro_1"/>
    <property type="match status" value="1"/>
</dbReference>
<dbReference type="AlphaFoldDB" id="A0A498R8H4"/>
<comment type="PTM">
    <text evidence="5">Carbamylation allows a single lysine to coordinate two divalent metal cations.</text>
</comment>
<dbReference type="EMBL" id="UPPP01000072">
    <property type="protein sequence ID" value="VBB07275.1"/>
    <property type="molecule type" value="Genomic_DNA"/>
</dbReference>
<dbReference type="NCBIfam" id="TIGR02033">
    <property type="entry name" value="D-hydantoinase"/>
    <property type="match status" value="1"/>
</dbReference>
<dbReference type="SUPFAM" id="SSF51556">
    <property type="entry name" value="Metallo-dependent hydrolases"/>
    <property type="match status" value="1"/>
</dbReference>
<sequence length="462" mass="50267">MEELDLILKEGQIVTASDIYTADLAISDGKIRLIGSHLDCTAKKIVNAKGKYVLPGGIDVHTHLDMPFGGTVASDNFETGTIAAACGGTTTIVDFAIQPQGATLAETAAQWQEKAAGKAAIDYAFHIAITDMNDAIMKEMPQAIQSGYSSFKLFMTYDGFRVTDDTLLKALKIAKEQGGLVCVHAENYYIIDYLVKQFKAENKNEPIYHALSRPNLAEAEAVNRAITMAKLAGAPLYIVHLSCRESLEELKRARALGLPVMAETCPQYLLLDEDKYREPDFAGAKYVMSPPLRHKESLEPLWKGLKNGDLQAVATDHCPFFFQGQKEMGRGFFGQIPNGAPGVETRMMLLFGIGVSGKKISLQKMVEITATNPAKIFGMYPRKGTIAVGSDADLVLFDPARSLTIIKSILHEHVDYTPYEGFNIQGYPVMTIAGGKIVAENGTFTGKAGTGNFIKRSAPVLI</sequence>
<dbReference type="OrthoDB" id="9765462at2"/>
<dbReference type="GO" id="GO:0046872">
    <property type="term" value="F:metal ion binding"/>
    <property type="evidence" value="ECO:0007669"/>
    <property type="project" value="UniProtKB-KW"/>
</dbReference>
<accession>A0A498R8H4</accession>
<dbReference type="PANTHER" id="PTHR11647:SF1">
    <property type="entry name" value="COLLAPSIN RESPONSE MEDIATOR PROTEIN"/>
    <property type="match status" value="1"/>
</dbReference>